<gene>
    <name evidence="1" type="ORF">R1CP_28325</name>
</gene>
<dbReference type="EMBL" id="CP009111">
    <property type="protein sequence ID" value="ANS30300.1"/>
    <property type="molecule type" value="Genomic_DNA"/>
</dbReference>
<reference evidence="1 2" key="1">
    <citation type="submission" date="2014-07" db="EMBL/GenBank/DDBJ databases">
        <authorList>
            <person name="Zhang J.E."/>
            <person name="Yang H."/>
            <person name="Guo J."/>
            <person name="Deng Z."/>
            <person name="Luo H."/>
            <person name="Luo M."/>
            <person name="Zhao B."/>
        </authorList>
    </citation>
    <scope>NUCLEOTIDE SEQUENCE [LARGE SCALE GENOMIC DNA]</scope>
    <source>
        <strain evidence="1 2">1CP</strain>
    </source>
</reference>
<dbReference type="PATRIC" id="fig|37919.13.peg.5927"/>
<sequence>MPLYEFRCAADCGPFERSFQIDPGVGAPRSENKA</sequence>
<name>A0A1B1KCI7_RHOOP</name>
<evidence type="ECO:0000313" key="1">
    <source>
        <dbReference type="EMBL" id="ANS30300.1"/>
    </source>
</evidence>
<dbReference type="AlphaFoldDB" id="A0A1B1KCI7"/>
<accession>A0A1B1KCI7</accession>
<dbReference type="Proteomes" id="UP000186108">
    <property type="component" value="Chromosome"/>
</dbReference>
<organism evidence="1 2">
    <name type="scientific">Rhodococcus opacus</name>
    <name type="common">Nocardia opaca</name>
    <dbReference type="NCBI Taxonomy" id="37919"/>
    <lineage>
        <taxon>Bacteria</taxon>
        <taxon>Bacillati</taxon>
        <taxon>Actinomycetota</taxon>
        <taxon>Actinomycetes</taxon>
        <taxon>Mycobacteriales</taxon>
        <taxon>Nocardiaceae</taxon>
        <taxon>Rhodococcus</taxon>
    </lineage>
</organism>
<proteinExistence type="predicted"/>
<evidence type="ECO:0000313" key="2">
    <source>
        <dbReference type="Proteomes" id="UP000186108"/>
    </source>
</evidence>
<protein>
    <submittedName>
        <fullName evidence="1">Uncharacterized protein</fullName>
    </submittedName>
</protein>